<reference evidence="2" key="1">
    <citation type="submission" date="2015-10" db="EMBL/GenBank/DDBJ databases">
        <authorList>
            <person name="Devillers H."/>
        </authorList>
    </citation>
    <scope>NUCLEOTIDE SEQUENCE [LARGE SCALE GENOMIC DNA]</scope>
</reference>
<dbReference type="Proteomes" id="UP000236544">
    <property type="component" value="Unassembled WGS sequence"/>
</dbReference>
<dbReference type="InterPro" id="IPR015315">
    <property type="entry name" value="DUF1963"/>
</dbReference>
<evidence type="ECO:0000313" key="1">
    <source>
        <dbReference type="EMBL" id="CUS21587.1"/>
    </source>
</evidence>
<dbReference type="Gene3D" id="2.30.320.10">
    <property type="entry name" value="YwqG-like"/>
    <property type="match status" value="1"/>
</dbReference>
<evidence type="ECO:0000313" key="2">
    <source>
        <dbReference type="Proteomes" id="UP000236544"/>
    </source>
</evidence>
<dbReference type="PANTHER" id="PTHR36436:SF6">
    <property type="entry name" value="SLL5081 PROTEIN"/>
    <property type="match status" value="1"/>
</dbReference>
<dbReference type="PANTHER" id="PTHR36436">
    <property type="entry name" value="SLL5081 PROTEIN"/>
    <property type="match status" value="1"/>
</dbReference>
<sequence length="259" mass="30313">MKQNLELPESFEKYRAVLQETLKECVHIHTEKASTGTFDSKFGGSPYFPKEETYPVDEKDKPMRLLAQINFEQVPQLKNYPETGILQFYLSPFDGYFGCSFGRSIEQKNYRVIFFDKIERDEAKLLSDFSFTRTEEGLFPLKGEGKLTFTKGTQIITANDFRFEPLLGLEDKYELEEDLEEYFEMFDSFSHVIGGYPDFVQDDPRENRHPEHTELLLQIDSDNTVDIMWGDCGMANFFISLEDLKKKDFSKVLYNWDCS</sequence>
<dbReference type="Pfam" id="PF09234">
    <property type="entry name" value="DUF1963"/>
    <property type="match status" value="1"/>
</dbReference>
<accession>A0A0N7ML86</accession>
<dbReference type="AlphaFoldDB" id="A0A0N7ML86"/>
<protein>
    <submittedName>
        <fullName evidence="1">LAQU0S03e06018g1_1</fullName>
    </submittedName>
</protein>
<gene>
    <name evidence="1" type="ORF">LAQU0_S03e06018g</name>
</gene>
<dbReference type="SUPFAM" id="SSF103032">
    <property type="entry name" value="Hypothetical protein YwqG"/>
    <property type="match status" value="1"/>
</dbReference>
<keyword evidence="2" id="KW-1185">Reference proteome</keyword>
<organism evidence="1 2">
    <name type="scientific">Lachancea quebecensis</name>
    <dbReference type="NCBI Taxonomy" id="1654605"/>
    <lineage>
        <taxon>Eukaryota</taxon>
        <taxon>Fungi</taxon>
        <taxon>Dikarya</taxon>
        <taxon>Ascomycota</taxon>
        <taxon>Saccharomycotina</taxon>
        <taxon>Saccharomycetes</taxon>
        <taxon>Saccharomycetales</taxon>
        <taxon>Saccharomycetaceae</taxon>
        <taxon>Lachancea</taxon>
    </lineage>
</organism>
<proteinExistence type="predicted"/>
<dbReference type="InterPro" id="IPR035948">
    <property type="entry name" value="YwqG-like_sf"/>
</dbReference>
<dbReference type="OrthoDB" id="4030310at2759"/>
<dbReference type="EMBL" id="LN890565">
    <property type="protein sequence ID" value="CUS21587.1"/>
    <property type="molecule type" value="Genomic_DNA"/>
</dbReference>
<name>A0A0N7ML86_9SACH</name>